<evidence type="ECO:0000259" key="1">
    <source>
        <dbReference type="SMART" id="SM00481"/>
    </source>
</evidence>
<protein>
    <submittedName>
        <fullName evidence="2">PHP domain-containing protein</fullName>
    </submittedName>
</protein>
<gene>
    <name evidence="2" type="ORF">ASN18_2608</name>
</gene>
<proteinExistence type="predicted"/>
<dbReference type="PANTHER" id="PTHR36928:SF1">
    <property type="entry name" value="PHOSPHATASE YCDX-RELATED"/>
    <property type="match status" value="1"/>
</dbReference>
<evidence type="ECO:0000313" key="3">
    <source>
        <dbReference type="Proteomes" id="UP000060487"/>
    </source>
</evidence>
<dbReference type="InterPro" id="IPR004013">
    <property type="entry name" value="PHP_dom"/>
</dbReference>
<dbReference type="SUPFAM" id="SSF89550">
    <property type="entry name" value="PHP domain-like"/>
    <property type="match status" value="1"/>
</dbReference>
<dbReference type="InterPro" id="IPR003141">
    <property type="entry name" value="Pol/His_phosphatase_N"/>
</dbReference>
<dbReference type="NCBIfam" id="NF004981">
    <property type="entry name" value="PRK06361.1"/>
    <property type="match status" value="1"/>
</dbReference>
<organism evidence="2 3">
    <name type="scientific">Candidatus Magnetominusculus xianensis</name>
    <dbReference type="NCBI Taxonomy" id="1748249"/>
    <lineage>
        <taxon>Bacteria</taxon>
        <taxon>Pseudomonadati</taxon>
        <taxon>Nitrospirota</taxon>
        <taxon>Nitrospiria</taxon>
        <taxon>Nitrospirales</taxon>
        <taxon>Nitrospiraceae</taxon>
        <taxon>Candidatus Magnetominusculus</taxon>
    </lineage>
</organism>
<dbReference type="PANTHER" id="PTHR36928">
    <property type="entry name" value="PHOSPHATASE YCDX-RELATED"/>
    <property type="match status" value="1"/>
</dbReference>
<dbReference type="InterPro" id="IPR050243">
    <property type="entry name" value="PHP_phosphatase"/>
</dbReference>
<reference evidence="2 3" key="1">
    <citation type="submission" date="2015-11" db="EMBL/GenBank/DDBJ databases">
        <authorList>
            <person name="Lin W."/>
        </authorList>
    </citation>
    <scope>NUCLEOTIDE SEQUENCE [LARGE SCALE GENOMIC DNA]</scope>
    <source>
        <strain evidence="2 3">HCH-1</strain>
    </source>
</reference>
<sequence>MIDLHTHTFFSDGQLVPSELVQRAHAAGYTAIALTDHTDSSNIEFLVPKIVKVADDLNHHSNIKVIPGVELTHVPPEMIAALTELARSLGAKLIVVHGETIVEPVIEGTNRAAIMAGVDILAHPGLISDEDCRLAKDSGVTLEITARKGHSLTNGHVAIKAREFGLPLVINTDTHSPDDLITKDTAVKVLLGAGIPPGKLSDIFKQSQYIVDKLFKNL</sequence>
<evidence type="ECO:0000313" key="2">
    <source>
        <dbReference type="EMBL" id="KWT81184.1"/>
    </source>
</evidence>
<dbReference type="RefSeq" id="WP_085053231.1">
    <property type="nucleotide sequence ID" value="NZ_LNQR01000100.1"/>
</dbReference>
<name>A0ABR5SGX8_9BACT</name>
<dbReference type="Gene3D" id="3.20.20.140">
    <property type="entry name" value="Metal-dependent hydrolases"/>
    <property type="match status" value="1"/>
</dbReference>
<dbReference type="EMBL" id="LNQR01000100">
    <property type="protein sequence ID" value="KWT81184.1"/>
    <property type="molecule type" value="Genomic_DNA"/>
</dbReference>
<dbReference type="Proteomes" id="UP000060487">
    <property type="component" value="Unassembled WGS sequence"/>
</dbReference>
<feature type="domain" description="Polymerase/histidinol phosphatase N-terminal" evidence="1">
    <location>
        <begin position="2"/>
        <end position="75"/>
    </location>
</feature>
<keyword evidence="3" id="KW-1185">Reference proteome</keyword>
<dbReference type="Pfam" id="PF02811">
    <property type="entry name" value="PHP"/>
    <property type="match status" value="1"/>
</dbReference>
<dbReference type="SMART" id="SM00481">
    <property type="entry name" value="POLIIIAc"/>
    <property type="match status" value="1"/>
</dbReference>
<accession>A0ABR5SGX8</accession>
<comment type="caution">
    <text evidence="2">The sequence shown here is derived from an EMBL/GenBank/DDBJ whole genome shotgun (WGS) entry which is preliminary data.</text>
</comment>
<dbReference type="InterPro" id="IPR016195">
    <property type="entry name" value="Pol/histidinol_Pase-like"/>
</dbReference>